<protein>
    <recommendedName>
        <fullName evidence="1">Serine aminopeptidase S33 domain-containing protein</fullName>
    </recommendedName>
</protein>
<dbReference type="PATRIC" id="fig|1125699.3.peg.2223"/>
<dbReference type="OrthoDB" id="9805423at2"/>
<dbReference type="InterPro" id="IPR029058">
    <property type="entry name" value="AB_hydrolase_fold"/>
</dbReference>
<dbReference type="eggNOG" id="COG2267">
    <property type="taxonomic scope" value="Bacteria"/>
</dbReference>
<proteinExistence type="predicted"/>
<dbReference type="SUPFAM" id="SSF53474">
    <property type="entry name" value="alpha/beta-Hydrolases"/>
    <property type="match status" value="1"/>
</dbReference>
<keyword evidence="3" id="KW-1185">Reference proteome</keyword>
<comment type="caution">
    <text evidence="2">The sequence shown here is derived from an EMBL/GenBank/DDBJ whole genome shotgun (WGS) entry which is preliminary data.</text>
</comment>
<dbReference type="Proteomes" id="UP000014541">
    <property type="component" value="Unassembled WGS sequence"/>
</dbReference>
<dbReference type="InterPro" id="IPR051044">
    <property type="entry name" value="MAG_DAG_Lipase"/>
</dbReference>
<dbReference type="InterPro" id="IPR022742">
    <property type="entry name" value="Hydrolase_4"/>
</dbReference>
<reference evidence="2 3" key="1">
    <citation type="submission" date="2013-04" db="EMBL/GenBank/DDBJ databases">
        <title>The Genome Sequence of Treponema maltophilum ATCC 51939.</title>
        <authorList>
            <consortium name="The Broad Institute Genomics Platform"/>
            <person name="Earl A."/>
            <person name="Ward D."/>
            <person name="Feldgarden M."/>
            <person name="Gevers D."/>
            <person name="Leonetti C."/>
            <person name="Blanton J.M."/>
            <person name="Dewhirst F.E."/>
            <person name="Izard J."/>
            <person name="Walker B."/>
            <person name="Young S."/>
            <person name="Zeng Q."/>
            <person name="Gargeya S."/>
            <person name="Fitzgerald M."/>
            <person name="Haas B."/>
            <person name="Abouelleil A."/>
            <person name="Allen A.W."/>
            <person name="Alvarado L."/>
            <person name="Arachchi H.M."/>
            <person name="Berlin A.M."/>
            <person name="Chapman S.B."/>
            <person name="Gainer-Dewar J."/>
            <person name="Goldberg J."/>
            <person name="Griggs A."/>
            <person name="Gujja S."/>
            <person name="Hansen M."/>
            <person name="Howarth C."/>
            <person name="Imamovic A."/>
            <person name="Ireland A."/>
            <person name="Larimer J."/>
            <person name="McCowan C."/>
            <person name="Murphy C."/>
            <person name="Pearson M."/>
            <person name="Poon T.W."/>
            <person name="Priest M."/>
            <person name="Roberts A."/>
            <person name="Saif S."/>
            <person name="Shea T."/>
            <person name="Sisk P."/>
            <person name="Sykes S."/>
            <person name="Wortman J."/>
            <person name="Nusbaum C."/>
            <person name="Birren B."/>
        </authorList>
    </citation>
    <scope>NUCLEOTIDE SEQUENCE [LARGE SCALE GENOMIC DNA]</scope>
    <source>
        <strain evidence="2 3">ATCC 51939</strain>
    </source>
</reference>
<evidence type="ECO:0000313" key="2">
    <source>
        <dbReference type="EMBL" id="EPF31848.1"/>
    </source>
</evidence>
<dbReference type="Gene3D" id="3.40.50.1820">
    <property type="entry name" value="alpha/beta hydrolase"/>
    <property type="match status" value="1"/>
</dbReference>
<feature type="domain" description="Serine aminopeptidase S33" evidence="1">
    <location>
        <begin position="62"/>
        <end position="334"/>
    </location>
</feature>
<dbReference type="EMBL" id="ATFF01000006">
    <property type="protein sequence ID" value="EPF31848.1"/>
    <property type="molecule type" value="Genomic_DNA"/>
</dbReference>
<sequence length="355" mass="40569">MTTVLDRVQSYPGFEPLSDADFARDMDERVVPFVNRLRKDHRLKTENGKDIYCETLVPDAKKVRGLIVLFHGFCEFCSKFDEFTYYILQQGYALCRFDEFGHGFSGREIDDSSKVHIERFQTYVDCAYEVVVKIAEPLAAELGKTLGDGKERDGGKALPLLLFSHSMGGAVAALFLEQHPSVFKAAVLASPMLEFFPKKRSQNTAHLFVKMLRVFGKGKMYFPGQKKFDGTYSFSAEKALTCSKNRFLYHFNKRHAQKRYQTWGGTVAWLDESVKAINRIFKKKALKKITEPILVFQAEKDATVSNGGQNRFVEAVPSARLAVCPGANHELYNGTDETLRRWYPELFKFYDEFSK</sequence>
<dbReference type="STRING" id="1125699.HMPREF9194_02203"/>
<evidence type="ECO:0000313" key="3">
    <source>
        <dbReference type="Proteomes" id="UP000014541"/>
    </source>
</evidence>
<dbReference type="Pfam" id="PF12146">
    <property type="entry name" value="Hydrolase_4"/>
    <property type="match status" value="1"/>
</dbReference>
<dbReference type="HOGENOM" id="CLU_026209_10_0_12"/>
<dbReference type="PANTHER" id="PTHR11614">
    <property type="entry name" value="PHOSPHOLIPASE-RELATED"/>
    <property type="match status" value="1"/>
</dbReference>
<evidence type="ECO:0000259" key="1">
    <source>
        <dbReference type="Pfam" id="PF12146"/>
    </source>
</evidence>
<dbReference type="RefSeq" id="WP_016526456.1">
    <property type="nucleotide sequence ID" value="NZ_KE332518.1"/>
</dbReference>
<organism evidence="2 3">
    <name type="scientific">Treponema maltophilum ATCC 51939</name>
    <dbReference type="NCBI Taxonomy" id="1125699"/>
    <lineage>
        <taxon>Bacteria</taxon>
        <taxon>Pseudomonadati</taxon>
        <taxon>Spirochaetota</taxon>
        <taxon>Spirochaetia</taxon>
        <taxon>Spirochaetales</taxon>
        <taxon>Treponemataceae</taxon>
        <taxon>Treponema</taxon>
    </lineage>
</organism>
<name>S3K0S5_TREMA</name>
<gene>
    <name evidence="2" type="ORF">HMPREF9194_02203</name>
</gene>
<accession>S3K0S5</accession>
<dbReference type="AlphaFoldDB" id="S3K0S5"/>